<dbReference type="InterPro" id="IPR024032">
    <property type="entry name" value="rSAM_paired_HxsC"/>
</dbReference>
<dbReference type="NCBIfam" id="TIGR03977">
    <property type="entry name" value="rSAM_pair_HxsC"/>
    <property type="match status" value="1"/>
</dbReference>
<name>A6F4B6_9GAMM</name>
<keyword evidence="5" id="KW-0411">Iron-sulfur</keyword>
<evidence type="ECO:0000256" key="1">
    <source>
        <dbReference type="ARBA" id="ARBA00001966"/>
    </source>
</evidence>
<keyword evidence="8" id="KW-1185">Reference proteome</keyword>
<dbReference type="PROSITE" id="PS51918">
    <property type="entry name" value="RADICAL_SAM"/>
    <property type="match status" value="1"/>
</dbReference>
<keyword evidence="4" id="KW-0408">Iron</keyword>
<evidence type="ECO:0000256" key="3">
    <source>
        <dbReference type="ARBA" id="ARBA00022723"/>
    </source>
</evidence>
<keyword evidence="2" id="KW-0949">S-adenosyl-L-methionine</keyword>
<dbReference type="STRING" id="443152.MDG893_13139"/>
<dbReference type="OrthoDB" id="9792276at2"/>
<protein>
    <recommendedName>
        <fullName evidence="6">Radical SAM core domain-containing protein</fullName>
    </recommendedName>
</protein>
<dbReference type="GO" id="GO:0006783">
    <property type="term" value="P:heme biosynthetic process"/>
    <property type="evidence" value="ECO:0007669"/>
    <property type="project" value="TreeGrafter"/>
</dbReference>
<gene>
    <name evidence="7" type="ORF">MDG893_13139</name>
</gene>
<sequence length="374" mass="41114">MVNAVRKDIFSVPSDIELDPGCRLLRKAGNTTLSSDGLLDEVLVLREDSAIELPESGPSSRSFIVSTELYDSIEDGDVGMFTGRGNVRVILSRRANHNTLLVTERCDNRCSFCSQPPKQNNDDWLLSQAAMALAAFGSEETVGISGGEPLLYGDAFVKFLDFVQKSSPKTDLHVLSNGRAFSDSSFAKKIGARASSNITFGIPLYASLGEVHDELVGAPGAFSDTVKGLINAGNAGIPIELRFIPTQMNLDEIVPTIEFVLRCLSNVIQISIMNLEPTGWARKNWSNLYCDPSIYARDLKRGVRMVRDAGLPVLLFNYPLCHLPEELRDAAVKSISDWKNFYPEECDDCVLKQSCSGYFSSSQGKFHESPRKIV</sequence>
<evidence type="ECO:0000256" key="5">
    <source>
        <dbReference type="ARBA" id="ARBA00023014"/>
    </source>
</evidence>
<dbReference type="SFLD" id="SFLDG01103">
    <property type="entry name" value="Uncharacterised_Radical_SAM_Su"/>
    <property type="match status" value="1"/>
</dbReference>
<dbReference type="Gene3D" id="3.20.20.70">
    <property type="entry name" value="Aldolase class I"/>
    <property type="match status" value="1"/>
</dbReference>
<dbReference type="GO" id="GO:0046872">
    <property type="term" value="F:metal ion binding"/>
    <property type="evidence" value="ECO:0007669"/>
    <property type="project" value="UniProtKB-KW"/>
</dbReference>
<comment type="cofactor">
    <cofactor evidence="1">
        <name>[4Fe-4S] cluster</name>
        <dbReference type="ChEBI" id="CHEBI:49883"/>
    </cofactor>
</comment>
<reference evidence="7 8" key="1">
    <citation type="submission" date="2007-06" db="EMBL/GenBank/DDBJ databases">
        <authorList>
            <person name="Green D."/>
            <person name="Ferriera S."/>
            <person name="Johnson J."/>
            <person name="Kravitz S."/>
            <person name="Beeson K."/>
            <person name="Sutton G."/>
            <person name="Rogers Y.-H."/>
            <person name="Friedman R."/>
            <person name="Frazier M."/>
            <person name="Venter J.C."/>
        </authorList>
    </citation>
    <scope>NUCLEOTIDE SEQUENCE [LARGE SCALE GENOMIC DNA]</scope>
    <source>
        <strain evidence="7 8">DG893</strain>
    </source>
</reference>
<organism evidence="7 8">
    <name type="scientific">Marinobacter algicola DG893</name>
    <dbReference type="NCBI Taxonomy" id="443152"/>
    <lineage>
        <taxon>Bacteria</taxon>
        <taxon>Pseudomonadati</taxon>
        <taxon>Pseudomonadota</taxon>
        <taxon>Gammaproteobacteria</taxon>
        <taxon>Pseudomonadales</taxon>
        <taxon>Marinobacteraceae</taxon>
        <taxon>Marinobacter</taxon>
    </lineage>
</organism>
<evidence type="ECO:0000313" key="8">
    <source>
        <dbReference type="Proteomes" id="UP000005856"/>
    </source>
</evidence>
<dbReference type="CDD" id="cd01335">
    <property type="entry name" value="Radical_SAM"/>
    <property type="match status" value="1"/>
</dbReference>
<dbReference type="InterPro" id="IPR013785">
    <property type="entry name" value="Aldolase_TIM"/>
</dbReference>
<dbReference type="GO" id="GO:0051536">
    <property type="term" value="F:iron-sulfur cluster binding"/>
    <property type="evidence" value="ECO:0007669"/>
    <property type="project" value="UniProtKB-KW"/>
</dbReference>
<feature type="domain" description="Radical SAM core" evidence="6">
    <location>
        <begin position="92"/>
        <end position="312"/>
    </location>
</feature>
<proteinExistence type="predicted"/>
<dbReference type="EMBL" id="ABCP01000041">
    <property type="protein sequence ID" value="EDM46409.1"/>
    <property type="molecule type" value="Genomic_DNA"/>
</dbReference>
<dbReference type="PANTHER" id="PTHR11228">
    <property type="entry name" value="RADICAL SAM DOMAIN PROTEIN"/>
    <property type="match status" value="1"/>
</dbReference>
<comment type="caution">
    <text evidence="7">The sequence shown here is derived from an EMBL/GenBank/DDBJ whole genome shotgun (WGS) entry which is preliminary data.</text>
</comment>
<dbReference type="InterPro" id="IPR050377">
    <property type="entry name" value="Radical_SAM_PqqE_MftC-like"/>
</dbReference>
<keyword evidence="3" id="KW-0479">Metal-binding</keyword>
<dbReference type="SUPFAM" id="SSF102114">
    <property type="entry name" value="Radical SAM enzymes"/>
    <property type="match status" value="1"/>
</dbReference>
<dbReference type="SFLD" id="SFLDS00029">
    <property type="entry name" value="Radical_SAM"/>
    <property type="match status" value="1"/>
</dbReference>
<dbReference type="SFLD" id="SFLDG01067">
    <property type="entry name" value="SPASM/twitch_domain_containing"/>
    <property type="match status" value="1"/>
</dbReference>
<evidence type="ECO:0000256" key="2">
    <source>
        <dbReference type="ARBA" id="ARBA00022691"/>
    </source>
</evidence>
<dbReference type="Pfam" id="PF04055">
    <property type="entry name" value="Radical_SAM"/>
    <property type="match status" value="1"/>
</dbReference>
<evidence type="ECO:0000313" key="7">
    <source>
        <dbReference type="EMBL" id="EDM46409.1"/>
    </source>
</evidence>
<dbReference type="InterPro" id="IPR058240">
    <property type="entry name" value="rSAM_sf"/>
</dbReference>
<dbReference type="InterPro" id="IPR007197">
    <property type="entry name" value="rSAM"/>
</dbReference>
<dbReference type="PANTHER" id="PTHR11228:SF7">
    <property type="entry name" value="PQQA PEPTIDE CYCLASE"/>
    <property type="match status" value="1"/>
</dbReference>
<accession>A6F4B6</accession>
<dbReference type="AlphaFoldDB" id="A6F4B6"/>
<dbReference type="GO" id="GO:0003824">
    <property type="term" value="F:catalytic activity"/>
    <property type="evidence" value="ECO:0007669"/>
    <property type="project" value="InterPro"/>
</dbReference>
<evidence type="ECO:0000259" key="6">
    <source>
        <dbReference type="PROSITE" id="PS51918"/>
    </source>
</evidence>
<evidence type="ECO:0000256" key="4">
    <source>
        <dbReference type="ARBA" id="ARBA00023004"/>
    </source>
</evidence>
<dbReference type="eggNOG" id="COG0535">
    <property type="taxonomic scope" value="Bacteria"/>
</dbReference>
<dbReference type="Proteomes" id="UP000005856">
    <property type="component" value="Unassembled WGS sequence"/>
</dbReference>